<keyword evidence="2" id="KW-0238">DNA-binding</keyword>
<feature type="domain" description="HTH araC/xylS-type" evidence="5">
    <location>
        <begin position="231"/>
        <end position="329"/>
    </location>
</feature>
<proteinExistence type="predicted"/>
<comment type="caution">
    <text evidence="6">The sequence shown here is derived from an EMBL/GenBank/DDBJ whole genome shotgun (WGS) entry which is preliminary data.</text>
</comment>
<evidence type="ECO:0000313" key="7">
    <source>
        <dbReference type="Proteomes" id="UP000714380"/>
    </source>
</evidence>
<dbReference type="InterPro" id="IPR009057">
    <property type="entry name" value="Homeodomain-like_sf"/>
</dbReference>
<evidence type="ECO:0000256" key="4">
    <source>
        <dbReference type="SAM" id="Coils"/>
    </source>
</evidence>
<dbReference type="InterPro" id="IPR020449">
    <property type="entry name" value="Tscrpt_reg_AraC-type_HTH"/>
</dbReference>
<dbReference type="SUPFAM" id="SSF46689">
    <property type="entry name" value="Homeodomain-like"/>
    <property type="match status" value="1"/>
</dbReference>
<name>A0ABS7ZWC2_9GAMM</name>
<dbReference type="EMBL" id="JAEDAH010000090">
    <property type="protein sequence ID" value="MCA6064711.1"/>
    <property type="molecule type" value="Genomic_DNA"/>
</dbReference>
<dbReference type="RefSeq" id="WP_225675952.1">
    <property type="nucleotide sequence ID" value="NZ_JAEDAH010000090.1"/>
</dbReference>
<evidence type="ECO:0000313" key="6">
    <source>
        <dbReference type="EMBL" id="MCA6064711.1"/>
    </source>
</evidence>
<dbReference type="PROSITE" id="PS01124">
    <property type="entry name" value="HTH_ARAC_FAMILY_2"/>
    <property type="match status" value="1"/>
</dbReference>
<accession>A0ABS7ZWC2</accession>
<reference evidence="6 7" key="1">
    <citation type="submission" date="2020-12" db="EMBL/GenBank/DDBJ databases">
        <title>Novel Thalassolituus-related marine hydrocarbonoclastic bacteria mediated algae-derived hydrocarbons mineralization in twilight zone of the northern South China Sea.</title>
        <authorList>
            <person name="Dong C."/>
        </authorList>
    </citation>
    <scope>NUCLEOTIDE SEQUENCE [LARGE SCALE GENOMIC DNA]</scope>
    <source>
        <strain evidence="6 7">IMCC1826</strain>
    </source>
</reference>
<dbReference type="Proteomes" id="UP000714380">
    <property type="component" value="Unassembled WGS sequence"/>
</dbReference>
<keyword evidence="7" id="KW-1185">Reference proteome</keyword>
<dbReference type="Gene3D" id="1.10.10.60">
    <property type="entry name" value="Homeodomain-like"/>
    <property type="match status" value="1"/>
</dbReference>
<evidence type="ECO:0000259" key="5">
    <source>
        <dbReference type="PROSITE" id="PS01124"/>
    </source>
</evidence>
<keyword evidence="3" id="KW-0804">Transcription</keyword>
<dbReference type="SMART" id="SM00342">
    <property type="entry name" value="HTH_ARAC"/>
    <property type="match status" value="1"/>
</dbReference>
<protein>
    <submittedName>
        <fullName evidence="6">Helix-turn-helix domain-containing protein</fullName>
    </submittedName>
</protein>
<dbReference type="Pfam" id="PF12833">
    <property type="entry name" value="HTH_18"/>
    <property type="match status" value="1"/>
</dbReference>
<evidence type="ECO:0000256" key="2">
    <source>
        <dbReference type="ARBA" id="ARBA00023125"/>
    </source>
</evidence>
<gene>
    <name evidence="6" type="ORF">I9W95_13940</name>
</gene>
<evidence type="ECO:0000256" key="1">
    <source>
        <dbReference type="ARBA" id="ARBA00023015"/>
    </source>
</evidence>
<dbReference type="InterPro" id="IPR018060">
    <property type="entry name" value="HTH_AraC"/>
</dbReference>
<keyword evidence="4" id="KW-0175">Coiled coil</keyword>
<keyword evidence="1" id="KW-0805">Transcription regulation</keyword>
<evidence type="ECO:0000256" key="3">
    <source>
        <dbReference type="ARBA" id="ARBA00023163"/>
    </source>
</evidence>
<organism evidence="6 7">
    <name type="scientific">Thalassolituus marinus</name>
    <dbReference type="NCBI Taxonomy" id="671053"/>
    <lineage>
        <taxon>Bacteria</taxon>
        <taxon>Pseudomonadati</taxon>
        <taxon>Pseudomonadota</taxon>
        <taxon>Gammaproteobacteria</taxon>
        <taxon>Oceanospirillales</taxon>
        <taxon>Oceanospirillaceae</taxon>
        <taxon>Thalassolituus</taxon>
    </lineage>
</organism>
<sequence length="337" mass="36839">MGPTVQVDIVLVQHLLNFWDEQGIDVAPVLVSLGISDVSPLPPWVSADKLRSAQALVFAGRESTMLGFETGCYLAARHLPMGELISCAENLAQGLPAAIRFAHRTVGIATLEIKSIESGVELLPKALDGSELTVFEKQQTLAALTVLCRETLGAACSPADLNMTVDYELDTAAAEALLAIPVVRGEHASLSVSAAAWLQLNPNHQALVYSNTLRELQRKEQKLAEHLTLYSELQDIIEACLLRRHVAQEDVAGQLGISVRNLQRRLKALGTTYQMLLDESRQNLALKLIRDESSPLYEIAYMVGYAEPSAFYKAFRRWTGATPGDYRQAQSDALSNA</sequence>
<dbReference type="PANTHER" id="PTHR47894">
    <property type="entry name" value="HTH-TYPE TRANSCRIPTIONAL REGULATOR GADX"/>
    <property type="match status" value="1"/>
</dbReference>
<dbReference type="PRINTS" id="PR00032">
    <property type="entry name" value="HTHARAC"/>
</dbReference>
<dbReference type="PANTHER" id="PTHR47894:SF1">
    <property type="entry name" value="HTH-TYPE TRANSCRIPTIONAL REGULATOR VQSM"/>
    <property type="match status" value="1"/>
</dbReference>
<feature type="coiled-coil region" evidence="4">
    <location>
        <begin position="216"/>
        <end position="279"/>
    </location>
</feature>